<dbReference type="InterPro" id="IPR009019">
    <property type="entry name" value="KH_sf_prok-type"/>
</dbReference>
<protein>
    <recommendedName>
        <fullName evidence="3">RNA-binding protein KhpA</fullName>
    </recommendedName>
    <alternativeName>
        <fullName evidence="3">KH-domain protein A</fullName>
    </alternativeName>
</protein>
<proteinExistence type="inferred from homology"/>
<reference evidence="4 5" key="1">
    <citation type="submission" date="2017-11" db="EMBL/GenBank/DDBJ databases">
        <title>Genome-resolved metagenomics identifies genetic mobility, metabolic interactions, and unexpected diversity in perchlorate-reducing communities.</title>
        <authorList>
            <person name="Barnum T.P."/>
            <person name="Figueroa I.A."/>
            <person name="Carlstrom C.I."/>
            <person name="Lucas L.N."/>
            <person name="Engelbrektson A.L."/>
            <person name="Coates J.D."/>
        </authorList>
    </citation>
    <scope>NUCLEOTIDE SEQUENCE [LARGE SCALE GENOMIC DNA]</scope>
    <source>
        <strain evidence="4">BM706</strain>
    </source>
</reference>
<dbReference type="EMBL" id="PKTG01000059">
    <property type="protein sequence ID" value="PLX18540.1"/>
    <property type="molecule type" value="Genomic_DNA"/>
</dbReference>
<dbReference type="PROSITE" id="PS50084">
    <property type="entry name" value="KH_TYPE_1"/>
    <property type="match status" value="1"/>
</dbReference>
<dbReference type="GO" id="GO:0008360">
    <property type="term" value="P:regulation of cell shape"/>
    <property type="evidence" value="ECO:0007669"/>
    <property type="project" value="UniProtKB-KW"/>
</dbReference>
<accession>A0A2N5ZIK6</accession>
<dbReference type="CDD" id="cd22533">
    <property type="entry name" value="KH-II_YlqC-like"/>
    <property type="match status" value="1"/>
</dbReference>
<dbReference type="AlphaFoldDB" id="A0A2N5ZIK6"/>
<dbReference type="HAMAP" id="MF_00088">
    <property type="entry name" value="KhpA"/>
    <property type="match status" value="1"/>
</dbReference>
<dbReference type="SUPFAM" id="SSF54814">
    <property type="entry name" value="Prokaryotic type KH domain (KH-domain type II)"/>
    <property type="match status" value="1"/>
</dbReference>
<comment type="similarity">
    <text evidence="3">Belongs to the KhpA RNA-binding protein family.</text>
</comment>
<dbReference type="GO" id="GO:0005737">
    <property type="term" value="C:cytoplasm"/>
    <property type="evidence" value="ECO:0007669"/>
    <property type="project" value="UniProtKB-SubCell"/>
</dbReference>
<sequence>MKDLLRYLIEAIVDDNEAISINEVDGEKTMIFEVKVADADVGKLIGKKGRTINAIRTVVKAATSKGSKKVMVEVLQ</sequence>
<keyword evidence="1 3" id="KW-0963">Cytoplasm</keyword>
<evidence type="ECO:0000256" key="1">
    <source>
        <dbReference type="ARBA" id="ARBA00022490"/>
    </source>
</evidence>
<dbReference type="InterPro" id="IPR020627">
    <property type="entry name" value="KhpA"/>
</dbReference>
<comment type="caution">
    <text evidence="4">The sequence shown here is derived from an EMBL/GenBank/DDBJ whole genome shotgun (WGS) entry which is preliminary data.</text>
</comment>
<dbReference type="Pfam" id="PF13083">
    <property type="entry name" value="KH_KhpA-B"/>
    <property type="match status" value="1"/>
</dbReference>
<evidence type="ECO:0000313" key="5">
    <source>
        <dbReference type="Proteomes" id="UP000234857"/>
    </source>
</evidence>
<dbReference type="Gene3D" id="3.30.300.20">
    <property type="match status" value="1"/>
</dbReference>
<comment type="subunit">
    <text evidence="3">Forms a complex with KhpB.</text>
</comment>
<dbReference type="Proteomes" id="UP000234857">
    <property type="component" value="Unassembled WGS sequence"/>
</dbReference>
<comment type="subcellular location">
    <subcellularLocation>
        <location evidence="3">Cytoplasm</location>
    </subcellularLocation>
</comment>
<dbReference type="GO" id="GO:0003723">
    <property type="term" value="F:RNA binding"/>
    <property type="evidence" value="ECO:0007669"/>
    <property type="project" value="UniProtKB-UniRule"/>
</dbReference>
<keyword evidence="3" id="KW-0133">Cell shape</keyword>
<evidence type="ECO:0000256" key="3">
    <source>
        <dbReference type="HAMAP-Rule" id="MF_00088"/>
    </source>
</evidence>
<evidence type="ECO:0000256" key="2">
    <source>
        <dbReference type="ARBA" id="ARBA00022884"/>
    </source>
</evidence>
<dbReference type="GO" id="GO:0071555">
    <property type="term" value="P:cell wall organization"/>
    <property type="evidence" value="ECO:0007669"/>
    <property type="project" value="UniProtKB-KW"/>
</dbReference>
<dbReference type="PANTHER" id="PTHR34654">
    <property type="entry name" value="UPF0109 PROTEIN SCO5592"/>
    <property type="match status" value="1"/>
</dbReference>
<organism evidence="4 5">
    <name type="scientific">Muiribacterium halophilum</name>
    <dbReference type="NCBI Taxonomy" id="2053465"/>
    <lineage>
        <taxon>Bacteria</taxon>
        <taxon>Candidatus Muiribacteriota</taxon>
        <taxon>Candidatus Muiribacteriia</taxon>
        <taxon>Candidatus Muiribacteriales</taxon>
        <taxon>Candidatus Muiribacteriaceae</taxon>
        <taxon>Candidatus Muiribacterium</taxon>
    </lineage>
</organism>
<dbReference type="InterPro" id="IPR015946">
    <property type="entry name" value="KH_dom-like_a/b"/>
</dbReference>
<comment type="function">
    <text evidence="3">A probable RNA chaperone. Forms a complex with KhpB which binds to cellular RNA and controls its expression. Plays a role in peptidoglycan (PG) homeostasis and cell length regulation.</text>
</comment>
<keyword evidence="3" id="KW-0961">Cell wall biogenesis/degradation</keyword>
<evidence type="ECO:0000313" key="4">
    <source>
        <dbReference type="EMBL" id="PLX18540.1"/>
    </source>
</evidence>
<name>A0A2N5ZIK6_MUIH1</name>
<dbReference type="GO" id="GO:0009252">
    <property type="term" value="P:peptidoglycan biosynthetic process"/>
    <property type="evidence" value="ECO:0007669"/>
    <property type="project" value="UniProtKB-UniRule"/>
</dbReference>
<keyword evidence="3" id="KW-0143">Chaperone</keyword>
<dbReference type="PANTHER" id="PTHR34654:SF1">
    <property type="entry name" value="RNA-BINDING PROTEIN KHPA"/>
    <property type="match status" value="1"/>
</dbReference>
<gene>
    <name evidence="3" type="primary">khpA</name>
    <name evidence="4" type="ORF">C0601_04370</name>
</gene>
<keyword evidence="2 3" id="KW-0694">RNA-binding</keyword>